<dbReference type="PANTHER" id="PTHR35814:SF1">
    <property type="entry name" value="GLUTATHIONE S-TRANSFERASE-RELATED"/>
    <property type="match status" value="1"/>
</dbReference>
<dbReference type="InterPro" id="IPR023352">
    <property type="entry name" value="MAPEG-like_dom_sf"/>
</dbReference>
<sequence>MHVTITPLAAALLGLIFFFLSLRTSMERRRAKVSLGDGGDAGLQRAIRAHGNFIEYVPISLLLMAFLEMRAVSIYVVGVLGVMLVAGRCFHAIGISRDSASFRLRQIGSLLSLLVLLIGSLWLLYTYLI</sequence>
<proteinExistence type="predicted"/>
<dbReference type="Gene3D" id="1.20.120.550">
    <property type="entry name" value="Membrane associated eicosanoid/glutathione metabolism-like domain"/>
    <property type="match status" value="1"/>
</dbReference>
<evidence type="ECO:0000256" key="3">
    <source>
        <dbReference type="ARBA" id="ARBA00022989"/>
    </source>
</evidence>
<keyword evidence="3 5" id="KW-1133">Transmembrane helix</keyword>
<comment type="caution">
    <text evidence="6">The sequence shown here is derived from an EMBL/GenBank/DDBJ whole genome shotgun (WGS) entry which is preliminary data.</text>
</comment>
<feature type="transmembrane region" description="Helical" evidence="5">
    <location>
        <begin position="6"/>
        <end position="26"/>
    </location>
</feature>
<evidence type="ECO:0000256" key="1">
    <source>
        <dbReference type="ARBA" id="ARBA00004370"/>
    </source>
</evidence>
<comment type="subcellular location">
    <subcellularLocation>
        <location evidence="1">Membrane</location>
    </subcellularLocation>
</comment>
<reference evidence="6 7" key="1">
    <citation type="journal article" date="2014" name="Int. J. Syst. Evol. Microbiol.">
        <title>Sneathiella chungangensis sp. nov., isolated from a marine sand, and emended description of the genus Sneathiella.</title>
        <authorList>
            <person name="Siamphan C."/>
            <person name="Kim H."/>
            <person name="Lee J.S."/>
            <person name="Kim W."/>
        </authorList>
    </citation>
    <scope>NUCLEOTIDE SEQUENCE [LARGE SCALE GENOMIC DNA]</scope>
    <source>
        <strain evidence="6 7">KCTC 32476</strain>
    </source>
</reference>
<dbReference type="GO" id="GO:0016020">
    <property type="term" value="C:membrane"/>
    <property type="evidence" value="ECO:0007669"/>
    <property type="project" value="UniProtKB-SubCell"/>
</dbReference>
<dbReference type="SUPFAM" id="SSF161084">
    <property type="entry name" value="MAPEG domain-like"/>
    <property type="match status" value="1"/>
</dbReference>
<feature type="transmembrane region" description="Helical" evidence="5">
    <location>
        <begin position="73"/>
        <end position="95"/>
    </location>
</feature>
<dbReference type="Proteomes" id="UP000445696">
    <property type="component" value="Unassembled WGS sequence"/>
</dbReference>
<dbReference type="InterPro" id="IPR001129">
    <property type="entry name" value="Membr-assoc_MAPEG"/>
</dbReference>
<protein>
    <submittedName>
        <fullName evidence="6">Glutathione metabolism protein</fullName>
    </submittedName>
</protein>
<gene>
    <name evidence="6" type="ORF">GQF03_03755</name>
</gene>
<keyword evidence="7" id="KW-1185">Reference proteome</keyword>
<dbReference type="RefSeq" id="WP_161337835.1">
    <property type="nucleotide sequence ID" value="NZ_JBHSDG010000002.1"/>
</dbReference>
<name>A0A845MC34_9PROT</name>
<dbReference type="OrthoDB" id="7619858at2"/>
<evidence type="ECO:0000313" key="7">
    <source>
        <dbReference type="Proteomes" id="UP000445696"/>
    </source>
</evidence>
<evidence type="ECO:0000313" key="6">
    <source>
        <dbReference type="EMBL" id="MZR21439.1"/>
    </source>
</evidence>
<feature type="transmembrane region" description="Helical" evidence="5">
    <location>
        <begin position="107"/>
        <end position="128"/>
    </location>
</feature>
<organism evidence="6 7">
    <name type="scientific">Sneathiella chungangensis</name>
    <dbReference type="NCBI Taxonomy" id="1418234"/>
    <lineage>
        <taxon>Bacteria</taxon>
        <taxon>Pseudomonadati</taxon>
        <taxon>Pseudomonadota</taxon>
        <taxon>Alphaproteobacteria</taxon>
        <taxon>Sneathiellales</taxon>
        <taxon>Sneathiellaceae</taxon>
        <taxon>Sneathiella</taxon>
    </lineage>
</organism>
<keyword evidence="4 5" id="KW-0472">Membrane</keyword>
<keyword evidence="2 5" id="KW-0812">Transmembrane</keyword>
<dbReference type="EMBL" id="WTVA01000001">
    <property type="protein sequence ID" value="MZR21439.1"/>
    <property type="molecule type" value="Genomic_DNA"/>
</dbReference>
<evidence type="ECO:0000256" key="5">
    <source>
        <dbReference type="SAM" id="Phobius"/>
    </source>
</evidence>
<accession>A0A845MC34</accession>
<dbReference type="AlphaFoldDB" id="A0A845MC34"/>
<evidence type="ECO:0000256" key="2">
    <source>
        <dbReference type="ARBA" id="ARBA00022692"/>
    </source>
</evidence>
<evidence type="ECO:0000256" key="4">
    <source>
        <dbReference type="ARBA" id="ARBA00023136"/>
    </source>
</evidence>
<dbReference type="Pfam" id="PF01124">
    <property type="entry name" value="MAPEG"/>
    <property type="match status" value="1"/>
</dbReference>
<dbReference type="PANTHER" id="PTHR35814">
    <property type="match status" value="1"/>
</dbReference>